<protein>
    <submittedName>
        <fullName evidence="2">Uncharacterized protein</fullName>
    </submittedName>
</protein>
<dbReference type="KEGG" id="marq:MARGE09_P0056"/>
<keyword evidence="3" id="KW-1185">Reference proteome</keyword>
<dbReference type="AlphaFoldDB" id="A0AAN1WE07"/>
<evidence type="ECO:0000313" key="3">
    <source>
        <dbReference type="Proteomes" id="UP001320119"/>
    </source>
</evidence>
<gene>
    <name evidence="2" type="ORF">MARGE09_P0056</name>
</gene>
<proteinExistence type="predicted"/>
<feature type="chain" id="PRO_5042955294" evidence="1">
    <location>
        <begin position="20"/>
        <end position="168"/>
    </location>
</feature>
<sequence length="168" mass="18768">MKNIIVLASLIFIATGVLAQVTHNNGVSTPPEIVVNTTPKPAAPAKSYQKVAALTIVFEFDKGKVQDARLLKSKRISSAAPKVFVRQGGDWEVVLTGAKEHRFYVNNPGYSEAEPHRSSNNRYQWVAETGRIEWPLIIPLYKDGKAIDVNRVIIRDRQSGERIFEARI</sequence>
<reference evidence="2 3" key="1">
    <citation type="journal article" date="2022" name="IScience">
        <title>An ultrasensitive nanofiber-based assay for enzymatic hydrolysis and deep-sea microbial degradation of cellulose.</title>
        <authorList>
            <person name="Tsudome M."/>
            <person name="Tachioka M."/>
            <person name="Miyazaki M."/>
            <person name="Uchimura K."/>
            <person name="Tsuda M."/>
            <person name="Takaki Y."/>
            <person name="Deguchi S."/>
        </authorList>
    </citation>
    <scope>NUCLEOTIDE SEQUENCE [LARGE SCALE GENOMIC DNA]</scope>
    <source>
        <strain evidence="2 3">GE09</strain>
    </source>
</reference>
<accession>A0AAN1WE07</accession>
<evidence type="ECO:0000313" key="2">
    <source>
        <dbReference type="EMBL" id="BCD95857.1"/>
    </source>
</evidence>
<dbReference type="EMBL" id="AP023086">
    <property type="protein sequence ID" value="BCD95857.1"/>
    <property type="molecule type" value="Genomic_DNA"/>
</dbReference>
<dbReference type="Proteomes" id="UP001320119">
    <property type="component" value="Chromosome"/>
</dbReference>
<name>A0AAN1WE07_9GAMM</name>
<keyword evidence="1" id="KW-0732">Signal</keyword>
<feature type="signal peptide" evidence="1">
    <location>
        <begin position="1"/>
        <end position="19"/>
    </location>
</feature>
<organism evidence="2 3">
    <name type="scientific">Marinagarivorans cellulosilyticus</name>
    <dbReference type="NCBI Taxonomy" id="2721545"/>
    <lineage>
        <taxon>Bacteria</taxon>
        <taxon>Pseudomonadati</taxon>
        <taxon>Pseudomonadota</taxon>
        <taxon>Gammaproteobacteria</taxon>
        <taxon>Cellvibrionales</taxon>
        <taxon>Cellvibrionaceae</taxon>
        <taxon>Marinagarivorans</taxon>
    </lineage>
</organism>
<evidence type="ECO:0000256" key="1">
    <source>
        <dbReference type="SAM" id="SignalP"/>
    </source>
</evidence>